<keyword evidence="2" id="KW-1185">Reference proteome</keyword>
<accession>A0ABU7FS44</accession>
<evidence type="ECO:0008006" key="3">
    <source>
        <dbReference type="Google" id="ProtNLM"/>
    </source>
</evidence>
<sequence length="75" mass="7994">MTRKAAPASPMAAYAARARELQRLAAVGSARRKSAGVAAIALDGVRSLEGARRRLQAHRIPTEILTAAMELLDQL</sequence>
<organism evidence="1 2">
    <name type="scientific">Streptomyces chiangmaiensis</name>
    <dbReference type="NCBI Taxonomy" id="766497"/>
    <lineage>
        <taxon>Bacteria</taxon>
        <taxon>Bacillati</taxon>
        <taxon>Actinomycetota</taxon>
        <taxon>Actinomycetes</taxon>
        <taxon>Kitasatosporales</taxon>
        <taxon>Streptomycetaceae</taxon>
        <taxon>Streptomyces</taxon>
    </lineage>
</organism>
<gene>
    <name evidence="1" type="ORF">VXC91_34545</name>
</gene>
<name>A0ABU7FS44_9ACTN</name>
<protein>
    <recommendedName>
        <fullName evidence="3">ANTAR domain-containing protein</fullName>
    </recommendedName>
</protein>
<reference evidence="1" key="1">
    <citation type="submission" date="2024-01" db="EMBL/GenBank/DDBJ databases">
        <title>First draft genome sequence data of TA4-1, the type strain of Gram-positive actinobacterium Streptomyces chiangmaiensis.</title>
        <authorList>
            <person name="Yasawong M."/>
            <person name="Nantapong N."/>
        </authorList>
    </citation>
    <scope>NUCLEOTIDE SEQUENCE</scope>
    <source>
        <strain evidence="1">TA4-1</strain>
    </source>
</reference>
<evidence type="ECO:0000313" key="2">
    <source>
        <dbReference type="Proteomes" id="UP001333996"/>
    </source>
</evidence>
<dbReference type="RefSeq" id="WP_329511312.1">
    <property type="nucleotide sequence ID" value="NZ_BAAAYZ010000007.1"/>
</dbReference>
<proteinExistence type="predicted"/>
<dbReference type="EMBL" id="JAYWVC010000189">
    <property type="protein sequence ID" value="MED7826922.1"/>
    <property type="molecule type" value="Genomic_DNA"/>
</dbReference>
<evidence type="ECO:0000313" key="1">
    <source>
        <dbReference type="EMBL" id="MED7826922.1"/>
    </source>
</evidence>
<comment type="caution">
    <text evidence="1">The sequence shown here is derived from an EMBL/GenBank/DDBJ whole genome shotgun (WGS) entry which is preliminary data.</text>
</comment>
<dbReference type="Proteomes" id="UP001333996">
    <property type="component" value="Unassembled WGS sequence"/>
</dbReference>